<evidence type="ECO:0000313" key="2">
    <source>
        <dbReference type="Proteomes" id="UP000317835"/>
    </source>
</evidence>
<dbReference type="AlphaFoldDB" id="A0A518HCB3"/>
<reference evidence="1 2" key="1">
    <citation type="submission" date="2019-02" db="EMBL/GenBank/DDBJ databases">
        <title>Deep-cultivation of Planctomycetes and their phenomic and genomic characterization uncovers novel biology.</title>
        <authorList>
            <person name="Wiegand S."/>
            <person name="Jogler M."/>
            <person name="Boedeker C."/>
            <person name="Pinto D."/>
            <person name="Vollmers J."/>
            <person name="Rivas-Marin E."/>
            <person name="Kohn T."/>
            <person name="Peeters S.H."/>
            <person name="Heuer A."/>
            <person name="Rast P."/>
            <person name="Oberbeckmann S."/>
            <person name="Bunk B."/>
            <person name="Jeske O."/>
            <person name="Meyerdierks A."/>
            <person name="Storesund J.E."/>
            <person name="Kallscheuer N."/>
            <person name="Luecker S."/>
            <person name="Lage O.M."/>
            <person name="Pohl T."/>
            <person name="Merkel B.J."/>
            <person name="Hornburger P."/>
            <person name="Mueller R.-W."/>
            <person name="Bruemmer F."/>
            <person name="Labrenz M."/>
            <person name="Spormann A.M."/>
            <person name="Op den Camp H."/>
            <person name="Overmann J."/>
            <person name="Amann R."/>
            <person name="Jetten M.S.M."/>
            <person name="Mascher T."/>
            <person name="Medema M.H."/>
            <person name="Devos D.P."/>
            <person name="Kaster A.-K."/>
            <person name="Ovreas L."/>
            <person name="Rohde M."/>
            <person name="Galperin M.Y."/>
            <person name="Jogler C."/>
        </authorList>
    </citation>
    <scope>NUCLEOTIDE SEQUENCE [LARGE SCALE GENOMIC DNA]</scope>
    <source>
        <strain evidence="1 2">ElP</strain>
    </source>
</reference>
<organism evidence="1 2">
    <name type="scientific">Tautonia plasticadhaerens</name>
    <dbReference type="NCBI Taxonomy" id="2527974"/>
    <lineage>
        <taxon>Bacteria</taxon>
        <taxon>Pseudomonadati</taxon>
        <taxon>Planctomycetota</taxon>
        <taxon>Planctomycetia</taxon>
        <taxon>Isosphaerales</taxon>
        <taxon>Isosphaeraceae</taxon>
        <taxon>Tautonia</taxon>
    </lineage>
</organism>
<proteinExistence type="predicted"/>
<sequence>MHHKGYDIIYAEPGELDEARCRVCGTACDARRDVPTAAGLAESMAGSKRRRDVFTCPHAATEWHVLALKLVQEIERTPSKRLAELMRLDLRDLLSEHVPDDARHAPEWLG</sequence>
<gene>
    <name evidence="1" type="ORF">ElP_64490</name>
</gene>
<dbReference type="Proteomes" id="UP000317835">
    <property type="component" value="Chromosome"/>
</dbReference>
<dbReference type="KEGG" id="tpla:ElP_64490"/>
<accession>A0A518HCB3</accession>
<dbReference type="EMBL" id="CP036426">
    <property type="protein sequence ID" value="QDV38494.1"/>
    <property type="molecule type" value="Genomic_DNA"/>
</dbReference>
<protein>
    <submittedName>
        <fullName evidence="1">Uncharacterized protein</fullName>
    </submittedName>
</protein>
<evidence type="ECO:0000313" key="1">
    <source>
        <dbReference type="EMBL" id="QDV38494.1"/>
    </source>
</evidence>
<keyword evidence="2" id="KW-1185">Reference proteome</keyword>
<name>A0A518HCB3_9BACT</name>